<accession>A0A8S4SH29</accession>
<evidence type="ECO:0000313" key="3">
    <source>
        <dbReference type="Proteomes" id="UP000838756"/>
    </source>
</evidence>
<protein>
    <submittedName>
        <fullName evidence="2">Jg20307 protein</fullName>
    </submittedName>
</protein>
<feature type="compositionally biased region" description="Low complexity" evidence="1">
    <location>
        <begin position="40"/>
        <end position="51"/>
    </location>
</feature>
<evidence type="ECO:0000256" key="1">
    <source>
        <dbReference type="SAM" id="MobiDB-lite"/>
    </source>
</evidence>
<proteinExistence type="predicted"/>
<dbReference type="AlphaFoldDB" id="A0A8S4SH29"/>
<keyword evidence="3" id="KW-1185">Reference proteome</keyword>
<gene>
    <name evidence="2" type="primary">jg20307</name>
    <name evidence="2" type="ORF">PAEG_LOCUS25963</name>
</gene>
<sequence length="98" mass="10855">MFVNGVEVISSRLNNISLNSLNSQNNMHPNADKPPACEKTPLPVLHLTPTTANQRRSDGSPQDATDNPWLLKPQHEIPPTPPPKTDQKPVNFFPQRIG</sequence>
<dbReference type="EMBL" id="CAKXAJ010026352">
    <property type="protein sequence ID" value="CAH2267409.1"/>
    <property type="molecule type" value="Genomic_DNA"/>
</dbReference>
<feature type="region of interest" description="Disordered" evidence="1">
    <location>
        <begin position="19"/>
        <end position="98"/>
    </location>
</feature>
<evidence type="ECO:0000313" key="2">
    <source>
        <dbReference type="EMBL" id="CAH2267409.1"/>
    </source>
</evidence>
<organism evidence="2 3">
    <name type="scientific">Pararge aegeria aegeria</name>
    <dbReference type="NCBI Taxonomy" id="348720"/>
    <lineage>
        <taxon>Eukaryota</taxon>
        <taxon>Metazoa</taxon>
        <taxon>Ecdysozoa</taxon>
        <taxon>Arthropoda</taxon>
        <taxon>Hexapoda</taxon>
        <taxon>Insecta</taxon>
        <taxon>Pterygota</taxon>
        <taxon>Neoptera</taxon>
        <taxon>Endopterygota</taxon>
        <taxon>Lepidoptera</taxon>
        <taxon>Glossata</taxon>
        <taxon>Ditrysia</taxon>
        <taxon>Papilionoidea</taxon>
        <taxon>Nymphalidae</taxon>
        <taxon>Satyrinae</taxon>
        <taxon>Satyrini</taxon>
        <taxon>Parargina</taxon>
        <taxon>Pararge</taxon>
    </lineage>
</organism>
<dbReference type="Proteomes" id="UP000838756">
    <property type="component" value="Unassembled WGS sequence"/>
</dbReference>
<name>A0A8S4SH29_9NEOP</name>
<reference evidence="2" key="1">
    <citation type="submission" date="2022-03" db="EMBL/GenBank/DDBJ databases">
        <authorList>
            <person name="Lindestad O."/>
        </authorList>
    </citation>
    <scope>NUCLEOTIDE SEQUENCE</scope>
</reference>
<comment type="caution">
    <text evidence="2">The sequence shown here is derived from an EMBL/GenBank/DDBJ whole genome shotgun (WGS) entry which is preliminary data.</text>
</comment>